<dbReference type="Pfam" id="PF00271">
    <property type="entry name" value="Helicase_C"/>
    <property type="match status" value="1"/>
</dbReference>
<dbReference type="GO" id="GO:0009409">
    <property type="term" value="P:response to cold"/>
    <property type="evidence" value="ECO:0007669"/>
    <property type="project" value="TreeGrafter"/>
</dbReference>
<evidence type="ECO:0000259" key="13">
    <source>
        <dbReference type="PROSITE" id="PS51192"/>
    </source>
</evidence>
<dbReference type="Gene3D" id="3.40.50.300">
    <property type="entry name" value="P-loop containing nucleotide triphosphate hydrolases"/>
    <property type="match status" value="2"/>
</dbReference>
<keyword evidence="3 11" id="KW-0547">Nucleotide-binding</keyword>
<evidence type="ECO:0000259" key="14">
    <source>
        <dbReference type="PROSITE" id="PS51194"/>
    </source>
</evidence>
<evidence type="ECO:0000259" key="15">
    <source>
        <dbReference type="PROSITE" id="PS51195"/>
    </source>
</evidence>
<dbReference type="PROSITE" id="PS51195">
    <property type="entry name" value="Q_MOTIF"/>
    <property type="match status" value="1"/>
</dbReference>
<evidence type="ECO:0000256" key="6">
    <source>
        <dbReference type="ARBA" id="ARBA00022840"/>
    </source>
</evidence>
<name>A9B466_HERA2</name>
<dbReference type="InterPro" id="IPR057325">
    <property type="entry name" value="DeaD_dimer"/>
</dbReference>
<evidence type="ECO:0000256" key="12">
    <source>
        <dbReference type="SAM" id="MobiDB-lite"/>
    </source>
</evidence>
<evidence type="ECO:0000256" key="4">
    <source>
        <dbReference type="ARBA" id="ARBA00022801"/>
    </source>
</evidence>
<dbReference type="InterPro" id="IPR001650">
    <property type="entry name" value="Helicase_C-like"/>
</dbReference>
<organism evidence="16 17">
    <name type="scientific">Herpetosiphon aurantiacus (strain ATCC 23779 / DSM 785 / 114-95)</name>
    <dbReference type="NCBI Taxonomy" id="316274"/>
    <lineage>
        <taxon>Bacteria</taxon>
        <taxon>Bacillati</taxon>
        <taxon>Chloroflexota</taxon>
        <taxon>Chloroflexia</taxon>
        <taxon>Herpetosiphonales</taxon>
        <taxon>Herpetosiphonaceae</taxon>
        <taxon>Herpetosiphon</taxon>
    </lineage>
</organism>
<dbReference type="PROSITE" id="PS51194">
    <property type="entry name" value="HELICASE_CTER"/>
    <property type="match status" value="1"/>
</dbReference>
<evidence type="ECO:0000256" key="2">
    <source>
        <dbReference type="ARBA" id="ARBA00022490"/>
    </source>
</evidence>
<evidence type="ECO:0000256" key="5">
    <source>
        <dbReference type="ARBA" id="ARBA00022806"/>
    </source>
</evidence>
<accession>A9B466</accession>
<dbReference type="PANTHER" id="PTHR47963">
    <property type="entry name" value="DEAD-BOX ATP-DEPENDENT RNA HELICASE 47, MITOCHONDRIAL"/>
    <property type="match status" value="1"/>
</dbReference>
<evidence type="ECO:0000313" key="16">
    <source>
        <dbReference type="EMBL" id="ABX07599.1"/>
    </source>
</evidence>
<feature type="domain" description="Helicase C-terminal" evidence="14">
    <location>
        <begin position="214"/>
        <end position="374"/>
    </location>
</feature>
<dbReference type="CDD" id="cd00268">
    <property type="entry name" value="DEADc"/>
    <property type="match status" value="1"/>
</dbReference>
<dbReference type="SUPFAM" id="SSF52540">
    <property type="entry name" value="P-loop containing nucleoside triphosphate hydrolases"/>
    <property type="match status" value="1"/>
</dbReference>
<evidence type="ECO:0000256" key="8">
    <source>
        <dbReference type="ARBA" id="ARBA00038437"/>
    </source>
</evidence>
<feature type="region of interest" description="Disordered" evidence="12">
    <location>
        <begin position="444"/>
        <end position="503"/>
    </location>
</feature>
<dbReference type="KEGG" id="hau:Haur_4969"/>
<feature type="domain" description="Helicase ATP-binding" evidence="13">
    <location>
        <begin position="33"/>
        <end position="203"/>
    </location>
</feature>
<dbReference type="CDD" id="cd18787">
    <property type="entry name" value="SF2_C_DEAD"/>
    <property type="match status" value="1"/>
</dbReference>
<comment type="similarity">
    <text evidence="8 11">Belongs to the DEAD box helicase family.</text>
</comment>
<keyword evidence="17" id="KW-1185">Reference proteome</keyword>
<dbReference type="FunCoup" id="A9B466">
    <property type="interactions" value="368"/>
</dbReference>
<evidence type="ECO:0000256" key="10">
    <source>
        <dbReference type="PROSITE-ProRule" id="PRU00552"/>
    </source>
</evidence>
<dbReference type="GO" id="GO:0005829">
    <property type="term" value="C:cytosol"/>
    <property type="evidence" value="ECO:0007669"/>
    <property type="project" value="TreeGrafter"/>
</dbReference>
<dbReference type="EMBL" id="CP000875">
    <property type="protein sequence ID" value="ABX07599.1"/>
    <property type="molecule type" value="Genomic_DNA"/>
</dbReference>
<dbReference type="InParanoid" id="A9B466"/>
<dbReference type="InterPro" id="IPR014014">
    <property type="entry name" value="RNA_helicase_DEAD_Q_motif"/>
</dbReference>
<dbReference type="FunFam" id="3.40.50.300:FF:000108">
    <property type="entry name" value="ATP-dependent RNA helicase RhlE"/>
    <property type="match status" value="1"/>
</dbReference>
<sequence length="584" mass="64891">MTTFTELGLGEATLRAITELGYEEPTPIQAQSIGLMLSGNDIIAQAQTGTGKTAAFSLPTIERIDPKAMGVQALILTPTRELAVQVSDAISAYGKYLNIRALPVYGGQPIDRQLRALKRGVNIVIGTPGRLMDHMERGTLDLSTVRTVVLDEADEMLNMGFVDDIEYILERAPKDRQTALYSATMPDEIARLARKYLRSPQMVTIEREQLTVPQIRQVYYEIGARDKFEVLTRILDLEMPTSAIIFCRTKAMVDELGEKLLARGYGAELLHGDLSQAMRDRVMKRFREEQVEILVATDVAARGLDIEHVSHVINYDIPLDPEAYVHRIGRTGRAGRSGVAVTLVTPRERRQLRTIERMTGAPIQRLRLPTIADVVARRREAFKDNLRELIEQHNEQGGLEQYLVLAEELAEQYSPTDLAAAAFKMMLGEPDLTAEDPLEMVEDEATFDARRGDRRDSRDNGRRGDRRDNGRAGERPGERGGDRAARGPRSGGDRNNGGRSFREEGMTRLFVDIGREQGVRPADIVGAIANESGLPGRAIGAIDIFDNFTFVDVPDEAANRVLAALGRTQIRGVKITPTLARPRR</sequence>
<feature type="compositionally biased region" description="Basic and acidic residues" evidence="12">
    <location>
        <begin position="447"/>
        <end position="485"/>
    </location>
</feature>
<evidence type="ECO:0000256" key="11">
    <source>
        <dbReference type="RuleBase" id="RU000492"/>
    </source>
</evidence>
<protein>
    <recommendedName>
        <fullName evidence="1">RNA helicase</fullName>
        <ecNumber evidence="1">3.6.4.13</ecNumber>
    </recommendedName>
</protein>
<keyword evidence="5 11" id="KW-0347">Helicase</keyword>
<dbReference type="InterPro" id="IPR005580">
    <property type="entry name" value="DbpA/CsdA_RNA-bd_dom"/>
</dbReference>
<dbReference type="InterPro" id="IPR012677">
    <property type="entry name" value="Nucleotide-bd_a/b_plait_sf"/>
</dbReference>
<dbReference type="Pfam" id="PF25399">
    <property type="entry name" value="DeaD_dimer"/>
    <property type="match status" value="1"/>
</dbReference>
<dbReference type="HOGENOM" id="CLU_003041_21_1_0"/>
<dbReference type="InterPro" id="IPR044742">
    <property type="entry name" value="DEAD/DEAH_RhlB"/>
</dbReference>
<feature type="short sequence motif" description="Q motif" evidence="10">
    <location>
        <begin position="2"/>
        <end position="30"/>
    </location>
</feature>
<dbReference type="GO" id="GO:0005840">
    <property type="term" value="C:ribosome"/>
    <property type="evidence" value="ECO:0007669"/>
    <property type="project" value="TreeGrafter"/>
</dbReference>
<dbReference type="InterPro" id="IPR011545">
    <property type="entry name" value="DEAD/DEAH_box_helicase_dom"/>
</dbReference>
<evidence type="ECO:0000256" key="1">
    <source>
        <dbReference type="ARBA" id="ARBA00012552"/>
    </source>
</evidence>
<keyword evidence="6 11" id="KW-0067">ATP-binding</keyword>
<dbReference type="Gene3D" id="3.30.70.330">
    <property type="match status" value="1"/>
</dbReference>
<dbReference type="Proteomes" id="UP000000787">
    <property type="component" value="Chromosome"/>
</dbReference>
<dbReference type="PROSITE" id="PS00039">
    <property type="entry name" value="DEAD_ATP_HELICASE"/>
    <property type="match status" value="1"/>
</dbReference>
<comment type="catalytic activity">
    <reaction evidence="9">
        <text>ATP + H2O = ADP + phosphate + H(+)</text>
        <dbReference type="Rhea" id="RHEA:13065"/>
        <dbReference type="ChEBI" id="CHEBI:15377"/>
        <dbReference type="ChEBI" id="CHEBI:15378"/>
        <dbReference type="ChEBI" id="CHEBI:30616"/>
        <dbReference type="ChEBI" id="CHEBI:43474"/>
        <dbReference type="ChEBI" id="CHEBI:456216"/>
        <dbReference type="EC" id="3.6.4.13"/>
    </reaction>
</comment>
<dbReference type="InterPro" id="IPR000629">
    <property type="entry name" value="RNA-helicase_DEAD-box_CS"/>
</dbReference>
<dbReference type="GO" id="GO:0016787">
    <property type="term" value="F:hydrolase activity"/>
    <property type="evidence" value="ECO:0007669"/>
    <property type="project" value="UniProtKB-KW"/>
</dbReference>
<proteinExistence type="inferred from homology"/>
<evidence type="ECO:0000256" key="9">
    <source>
        <dbReference type="ARBA" id="ARBA00047984"/>
    </source>
</evidence>
<dbReference type="eggNOG" id="COG0513">
    <property type="taxonomic scope" value="Bacteria"/>
</dbReference>
<dbReference type="GO" id="GO:0003724">
    <property type="term" value="F:RNA helicase activity"/>
    <property type="evidence" value="ECO:0007669"/>
    <property type="project" value="UniProtKB-EC"/>
</dbReference>
<evidence type="ECO:0000256" key="7">
    <source>
        <dbReference type="ARBA" id="ARBA00023016"/>
    </source>
</evidence>
<dbReference type="CDD" id="cd12252">
    <property type="entry name" value="RRM_DbpA"/>
    <property type="match status" value="1"/>
</dbReference>
<feature type="domain" description="DEAD-box RNA helicase Q" evidence="15">
    <location>
        <begin position="2"/>
        <end position="30"/>
    </location>
</feature>
<reference evidence="16 17" key="1">
    <citation type="journal article" date="2011" name="Stand. Genomic Sci.">
        <title>Complete genome sequence of the filamentous gliding predatory bacterium Herpetosiphon aurantiacus type strain (114-95(T)).</title>
        <authorList>
            <person name="Kiss H."/>
            <person name="Nett M."/>
            <person name="Domin N."/>
            <person name="Martin K."/>
            <person name="Maresca J.A."/>
            <person name="Copeland A."/>
            <person name="Lapidus A."/>
            <person name="Lucas S."/>
            <person name="Berry K.W."/>
            <person name="Glavina Del Rio T."/>
            <person name="Dalin E."/>
            <person name="Tice H."/>
            <person name="Pitluck S."/>
            <person name="Richardson P."/>
            <person name="Bruce D."/>
            <person name="Goodwin L."/>
            <person name="Han C."/>
            <person name="Detter J.C."/>
            <person name="Schmutz J."/>
            <person name="Brettin T."/>
            <person name="Land M."/>
            <person name="Hauser L."/>
            <person name="Kyrpides N.C."/>
            <person name="Ivanova N."/>
            <person name="Goker M."/>
            <person name="Woyke T."/>
            <person name="Klenk H.P."/>
            <person name="Bryant D.A."/>
        </authorList>
    </citation>
    <scope>NUCLEOTIDE SEQUENCE [LARGE SCALE GENOMIC DNA]</scope>
    <source>
        <strain evidence="17">ATCC 23779 / DSM 785 / 114-95</strain>
    </source>
</reference>
<dbReference type="SMART" id="SM00490">
    <property type="entry name" value="HELICc"/>
    <property type="match status" value="1"/>
</dbReference>
<dbReference type="PANTHER" id="PTHR47963:SF8">
    <property type="entry name" value="ATP-DEPENDENT RNA HELICASE DEAD"/>
    <property type="match status" value="1"/>
</dbReference>
<dbReference type="Pfam" id="PF00270">
    <property type="entry name" value="DEAD"/>
    <property type="match status" value="1"/>
</dbReference>
<keyword evidence="2" id="KW-0963">Cytoplasm</keyword>
<dbReference type="InterPro" id="IPR027417">
    <property type="entry name" value="P-loop_NTPase"/>
</dbReference>
<dbReference type="STRING" id="316274.Haur_4969"/>
<keyword evidence="4 11" id="KW-0378">Hydrolase</keyword>
<dbReference type="EC" id="3.6.4.13" evidence="1"/>
<dbReference type="AlphaFoldDB" id="A9B466"/>
<dbReference type="InterPro" id="IPR014001">
    <property type="entry name" value="Helicase_ATP-bd"/>
</dbReference>
<dbReference type="InterPro" id="IPR050547">
    <property type="entry name" value="DEAD_box_RNA_helicases"/>
</dbReference>
<dbReference type="GO" id="GO:0033592">
    <property type="term" value="F:RNA strand annealing activity"/>
    <property type="evidence" value="ECO:0007669"/>
    <property type="project" value="TreeGrafter"/>
</dbReference>
<evidence type="ECO:0000313" key="17">
    <source>
        <dbReference type="Proteomes" id="UP000000787"/>
    </source>
</evidence>
<dbReference type="PROSITE" id="PS51192">
    <property type="entry name" value="HELICASE_ATP_BIND_1"/>
    <property type="match status" value="1"/>
</dbReference>
<keyword evidence="7" id="KW-0346">Stress response</keyword>
<dbReference type="GO" id="GO:0005524">
    <property type="term" value="F:ATP binding"/>
    <property type="evidence" value="ECO:0007669"/>
    <property type="project" value="UniProtKB-KW"/>
</dbReference>
<dbReference type="SMART" id="SM00487">
    <property type="entry name" value="DEXDc"/>
    <property type="match status" value="1"/>
</dbReference>
<dbReference type="Pfam" id="PF03880">
    <property type="entry name" value="DbpA"/>
    <property type="match status" value="1"/>
</dbReference>
<gene>
    <name evidence="16" type="ordered locus">Haur_4969</name>
</gene>
<evidence type="ECO:0000256" key="3">
    <source>
        <dbReference type="ARBA" id="ARBA00022741"/>
    </source>
</evidence>
<dbReference type="BioCyc" id="HAUR316274:GHYA-5032-MONOMER"/>